<feature type="region of interest" description="Disordered" evidence="1">
    <location>
        <begin position="66"/>
        <end position="136"/>
    </location>
</feature>
<dbReference type="RefSeq" id="WP_056946105.1">
    <property type="nucleotide sequence ID" value="NZ_AZCV01000001.1"/>
</dbReference>
<comment type="caution">
    <text evidence="4">The sequence shown here is derived from an EMBL/GenBank/DDBJ whole genome shotgun (WGS) entry which is preliminary data.</text>
</comment>
<proteinExistence type="predicted"/>
<evidence type="ECO:0000313" key="5">
    <source>
        <dbReference type="Proteomes" id="UP000050909"/>
    </source>
</evidence>
<keyword evidence="5" id="KW-1185">Reference proteome</keyword>
<dbReference type="PATRIC" id="fig|1423722.3.peg.253"/>
<dbReference type="AlphaFoldDB" id="A0A0R1H4R9"/>
<organism evidence="4 5">
    <name type="scientific">Amylolactobacillus amylotrophicus DSM 20534</name>
    <dbReference type="NCBI Taxonomy" id="1423722"/>
    <lineage>
        <taxon>Bacteria</taxon>
        <taxon>Bacillati</taxon>
        <taxon>Bacillota</taxon>
        <taxon>Bacilli</taxon>
        <taxon>Lactobacillales</taxon>
        <taxon>Lactobacillaceae</taxon>
        <taxon>Amylolactobacillus</taxon>
    </lineage>
</organism>
<dbReference type="CDD" id="cd00118">
    <property type="entry name" value="LysM"/>
    <property type="match status" value="1"/>
</dbReference>
<keyword evidence="2" id="KW-0472">Membrane</keyword>
<accession>A0A0R1H4R9</accession>
<keyword evidence="2" id="KW-0812">Transmembrane</keyword>
<dbReference type="InterPro" id="IPR036779">
    <property type="entry name" value="LysM_dom_sf"/>
</dbReference>
<feature type="transmembrane region" description="Helical" evidence="2">
    <location>
        <begin position="33"/>
        <end position="55"/>
    </location>
</feature>
<feature type="compositionally biased region" description="Low complexity" evidence="1">
    <location>
        <begin position="66"/>
        <end position="130"/>
    </location>
</feature>
<dbReference type="EMBL" id="AZCV01000001">
    <property type="protein sequence ID" value="KRK38562.1"/>
    <property type="molecule type" value="Genomic_DNA"/>
</dbReference>
<evidence type="ECO:0000259" key="3">
    <source>
        <dbReference type="PROSITE" id="PS51782"/>
    </source>
</evidence>
<feature type="domain" description="LysM" evidence="3">
    <location>
        <begin position="138"/>
        <end position="182"/>
    </location>
</feature>
<reference evidence="4 5" key="1">
    <citation type="journal article" date="2015" name="Genome Announc.">
        <title>Expanding the biotechnology potential of lactobacilli through comparative genomics of 213 strains and associated genera.</title>
        <authorList>
            <person name="Sun Z."/>
            <person name="Harris H.M."/>
            <person name="McCann A."/>
            <person name="Guo C."/>
            <person name="Argimon S."/>
            <person name="Zhang W."/>
            <person name="Yang X."/>
            <person name="Jeffery I.B."/>
            <person name="Cooney J.C."/>
            <person name="Kagawa T.F."/>
            <person name="Liu W."/>
            <person name="Song Y."/>
            <person name="Salvetti E."/>
            <person name="Wrobel A."/>
            <person name="Rasinkangas P."/>
            <person name="Parkhill J."/>
            <person name="Rea M.C."/>
            <person name="O'Sullivan O."/>
            <person name="Ritari J."/>
            <person name="Douillard F.P."/>
            <person name="Paul Ross R."/>
            <person name="Yang R."/>
            <person name="Briner A.E."/>
            <person name="Felis G.E."/>
            <person name="de Vos W.M."/>
            <person name="Barrangou R."/>
            <person name="Klaenhammer T.R."/>
            <person name="Caufield P.W."/>
            <person name="Cui Y."/>
            <person name="Zhang H."/>
            <person name="O'Toole P.W."/>
        </authorList>
    </citation>
    <scope>NUCLEOTIDE SEQUENCE [LARGE SCALE GENOMIC DNA]</scope>
    <source>
        <strain evidence="4 5">DSM 20534</strain>
    </source>
</reference>
<dbReference type="Pfam" id="PF01476">
    <property type="entry name" value="LysM"/>
    <property type="match status" value="1"/>
</dbReference>
<evidence type="ECO:0000256" key="2">
    <source>
        <dbReference type="SAM" id="Phobius"/>
    </source>
</evidence>
<protein>
    <recommendedName>
        <fullName evidence="3">LysM domain-containing protein</fullName>
    </recommendedName>
</protein>
<evidence type="ECO:0000313" key="4">
    <source>
        <dbReference type="EMBL" id="KRK38562.1"/>
    </source>
</evidence>
<dbReference type="Proteomes" id="UP000050909">
    <property type="component" value="Unassembled WGS sequence"/>
</dbReference>
<dbReference type="SMART" id="SM00257">
    <property type="entry name" value="LysM"/>
    <property type="match status" value="1"/>
</dbReference>
<gene>
    <name evidence="4" type="ORF">FC62_GL000249</name>
</gene>
<keyword evidence="2" id="KW-1133">Transmembrane helix</keyword>
<name>A0A0R1H4R9_9LACO</name>
<sequence>MSELKRNQSGKHRSKHEQLSRVQGNKRKKKNRLAAVVLIIAIAFVALFPTFHYFLSNNPTAKDVTVQSSQSSKESSTKSQKSSSTKSQKSSSKKSQSSSEVVKSSSSSSVTTTSASHAESSQSSTTSSTTEETDTNANSYTAVQGDSLYAIAQANGVSIDDLLRLNNLTLESPIYPGTTLKLK</sequence>
<dbReference type="PROSITE" id="PS51782">
    <property type="entry name" value="LYSM"/>
    <property type="match status" value="1"/>
</dbReference>
<dbReference type="InterPro" id="IPR018392">
    <property type="entry name" value="LysM"/>
</dbReference>
<dbReference type="Gene3D" id="3.10.350.10">
    <property type="entry name" value="LysM domain"/>
    <property type="match status" value="1"/>
</dbReference>
<evidence type="ECO:0000256" key="1">
    <source>
        <dbReference type="SAM" id="MobiDB-lite"/>
    </source>
</evidence>
<feature type="region of interest" description="Disordered" evidence="1">
    <location>
        <begin position="1"/>
        <end position="30"/>
    </location>
</feature>
<dbReference type="SUPFAM" id="SSF54106">
    <property type="entry name" value="LysM domain"/>
    <property type="match status" value="1"/>
</dbReference>